<dbReference type="AlphaFoldDB" id="A0A415M514"/>
<dbReference type="Proteomes" id="UP000782901">
    <property type="component" value="Unassembled WGS sequence"/>
</dbReference>
<reference evidence="4" key="3">
    <citation type="submission" date="2021-02" db="EMBL/GenBank/DDBJ databases">
        <title>Infant gut strain persistence is associated with maternal origin, phylogeny, and functional potential including surface adhesion and iron acquisition.</title>
        <authorList>
            <person name="Lou Y.C."/>
        </authorList>
    </citation>
    <scope>NUCLEOTIDE SEQUENCE</scope>
    <source>
        <strain evidence="4">L3_082_243G1_dasL3_082_243G1_maxbin2.maxbin.015s ta_sub</strain>
    </source>
</reference>
<evidence type="ECO:0000313" key="7">
    <source>
        <dbReference type="Proteomes" id="UP000460317"/>
    </source>
</evidence>
<evidence type="ECO:0000313" key="3">
    <source>
        <dbReference type="EMBL" id="KAB4453550.1"/>
    </source>
</evidence>
<reference evidence="5 6" key="1">
    <citation type="submission" date="2018-08" db="EMBL/GenBank/DDBJ databases">
        <title>A genome reference for cultivated species of the human gut microbiota.</title>
        <authorList>
            <person name="Zou Y."/>
            <person name="Xue W."/>
            <person name="Luo G."/>
        </authorList>
    </citation>
    <scope>NUCLEOTIDE SEQUENCE [LARGE SCALE GENOMIC DNA]</scope>
    <source>
        <strain evidence="5 6">AF37-12</strain>
    </source>
</reference>
<evidence type="ECO:0000256" key="1">
    <source>
        <dbReference type="SAM" id="MobiDB-lite"/>
    </source>
</evidence>
<evidence type="ECO:0000313" key="6">
    <source>
        <dbReference type="Proteomes" id="UP000283616"/>
    </source>
</evidence>
<feature type="chain" id="PRO_5044085646" description="NigD-like protein" evidence="2">
    <location>
        <begin position="23"/>
        <end position="251"/>
    </location>
</feature>
<dbReference type="InterPro" id="IPR038179">
    <property type="entry name" value="NigD-like_N_sf"/>
</dbReference>
<dbReference type="EMBL" id="WCSB01000005">
    <property type="protein sequence ID" value="KAB4453550.1"/>
    <property type="molecule type" value="Genomic_DNA"/>
</dbReference>
<dbReference type="RefSeq" id="WP_061474237.1">
    <property type="nucleotide sequence ID" value="NZ_CAXSTA010000002.1"/>
</dbReference>
<organism evidence="5 6">
    <name type="scientific">Bacteroides thetaiotaomicron</name>
    <dbReference type="NCBI Taxonomy" id="818"/>
    <lineage>
        <taxon>Bacteria</taxon>
        <taxon>Pseudomonadati</taxon>
        <taxon>Bacteroidota</taxon>
        <taxon>Bacteroidia</taxon>
        <taxon>Bacteroidales</taxon>
        <taxon>Bacteroidaceae</taxon>
        <taxon>Bacteroides</taxon>
    </lineage>
</organism>
<evidence type="ECO:0000256" key="2">
    <source>
        <dbReference type="SAM" id="SignalP"/>
    </source>
</evidence>
<dbReference type="Proteomes" id="UP000283616">
    <property type="component" value="Unassembled WGS sequence"/>
</dbReference>
<dbReference type="EMBL" id="QROV01000004">
    <property type="protein sequence ID" value="RHL63062.1"/>
    <property type="molecule type" value="Genomic_DNA"/>
</dbReference>
<evidence type="ECO:0000313" key="5">
    <source>
        <dbReference type="EMBL" id="RHL63062.1"/>
    </source>
</evidence>
<sequence length="251" mass="28489">MKQMKFLLVALMTVLMGMSVTSCLKGDDNNTVTMTVPVKYNYTSFLMGDGVTKLVPNSELGVLSGTMYIISCQYDRSQVTNNTTSIPVTLIGNPVCIDPKSGESLTSQKIEPTNPLYTLDKQRSNLDYFDKNTIVLTMSYWVKVTGSTVEESEVNKHSFSLYYDPEEIKEGDTRLTLHISHRINDTDKVDRNNWTYAYRAYSISNALYQFKEKSGKLPQYIILKAETNTSEDKLKTENGETSAEYEYPFKE</sequence>
<dbReference type="Gene3D" id="2.40.50.500">
    <property type="entry name" value="NigD-like N-terminal OB domain"/>
    <property type="match status" value="1"/>
</dbReference>
<keyword evidence="2" id="KW-0732">Signal</keyword>
<dbReference type="EMBL" id="JAGZEE010000049">
    <property type="protein sequence ID" value="MBS5413331.1"/>
    <property type="molecule type" value="Genomic_DNA"/>
</dbReference>
<evidence type="ECO:0008006" key="8">
    <source>
        <dbReference type="Google" id="ProtNLM"/>
    </source>
</evidence>
<feature type="region of interest" description="Disordered" evidence="1">
    <location>
        <begin position="231"/>
        <end position="251"/>
    </location>
</feature>
<comment type="caution">
    <text evidence="5">The sequence shown here is derived from an EMBL/GenBank/DDBJ whole genome shotgun (WGS) entry which is preliminary data.</text>
</comment>
<evidence type="ECO:0000313" key="4">
    <source>
        <dbReference type="EMBL" id="MBS5413331.1"/>
    </source>
</evidence>
<accession>A0A415M514</accession>
<reference evidence="3 7" key="2">
    <citation type="journal article" date="2019" name="Nat. Med.">
        <title>A library of human gut bacterial isolates paired with longitudinal multiomics data enables mechanistic microbiome research.</title>
        <authorList>
            <person name="Poyet M."/>
            <person name="Groussin M."/>
            <person name="Gibbons S.M."/>
            <person name="Avila-Pacheco J."/>
            <person name="Jiang X."/>
            <person name="Kearney S.M."/>
            <person name="Perrotta A.R."/>
            <person name="Berdy B."/>
            <person name="Zhao S."/>
            <person name="Lieberman T.D."/>
            <person name="Swanson P.K."/>
            <person name="Smith M."/>
            <person name="Roesemann S."/>
            <person name="Alexander J.E."/>
            <person name="Rich S.A."/>
            <person name="Livny J."/>
            <person name="Vlamakis H."/>
            <person name="Clish C."/>
            <person name="Bullock K."/>
            <person name="Deik A."/>
            <person name="Scott J."/>
            <person name="Pierce K.A."/>
            <person name="Xavier R.J."/>
            <person name="Alm E.J."/>
        </authorList>
    </citation>
    <scope>NUCLEOTIDE SEQUENCE [LARGE SCALE GENOMIC DNA]</scope>
    <source>
        <strain evidence="3 7">BIOML-A165</strain>
    </source>
</reference>
<dbReference type="PROSITE" id="PS51257">
    <property type="entry name" value="PROKAR_LIPOPROTEIN"/>
    <property type="match status" value="1"/>
</dbReference>
<dbReference type="Proteomes" id="UP000460317">
    <property type="component" value="Unassembled WGS sequence"/>
</dbReference>
<feature type="signal peptide" evidence="2">
    <location>
        <begin position="1"/>
        <end position="22"/>
    </location>
</feature>
<dbReference type="Gene3D" id="2.60.40.3220">
    <property type="match status" value="1"/>
</dbReference>
<proteinExistence type="predicted"/>
<name>A0A415M514_BACT4</name>
<protein>
    <recommendedName>
        <fullName evidence="8">NigD-like protein</fullName>
    </recommendedName>
</protein>
<gene>
    <name evidence="5" type="ORF">DW011_05125</name>
    <name evidence="3" type="ORF">GAN93_07400</name>
    <name evidence="4" type="ORF">KHY35_21905</name>
</gene>